<evidence type="ECO:0000256" key="7">
    <source>
        <dbReference type="RuleBase" id="RU000461"/>
    </source>
</evidence>
<keyword evidence="6 7" id="KW-0503">Monooxygenase</keyword>
<keyword evidence="3 7" id="KW-0479">Metal-binding</keyword>
<dbReference type="PANTHER" id="PTHR46696">
    <property type="entry name" value="P450, PUTATIVE (EUROFUNG)-RELATED"/>
    <property type="match status" value="1"/>
</dbReference>
<dbReference type="PRINTS" id="PR00359">
    <property type="entry name" value="BP450"/>
</dbReference>
<organism evidence="8 9">
    <name type="scientific">Streptomyces lunaelactis</name>
    <dbReference type="NCBI Taxonomy" id="1535768"/>
    <lineage>
        <taxon>Bacteria</taxon>
        <taxon>Bacillati</taxon>
        <taxon>Actinomycetota</taxon>
        <taxon>Actinomycetes</taxon>
        <taxon>Kitasatosporales</taxon>
        <taxon>Streptomycetaceae</taxon>
        <taxon>Streptomyces</taxon>
    </lineage>
</organism>
<dbReference type="Pfam" id="PF00067">
    <property type="entry name" value="p450"/>
    <property type="match status" value="1"/>
</dbReference>
<keyword evidence="9" id="KW-1185">Reference proteome</keyword>
<evidence type="ECO:0000256" key="3">
    <source>
        <dbReference type="ARBA" id="ARBA00022723"/>
    </source>
</evidence>
<evidence type="ECO:0000256" key="1">
    <source>
        <dbReference type="ARBA" id="ARBA00010617"/>
    </source>
</evidence>
<dbReference type="Proteomes" id="UP000244201">
    <property type="component" value="Chromosome"/>
</dbReference>
<dbReference type="InterPro" id="IPR036396">
    <property type="entry name" value="Cyt_P450_sf"/>
</dbReference>
<accession>A0A2R4TBF6</accession>
<gene>
    <name evidence="8" type="ORF">SLUN_33680</name>
</gene>
<evidence type="ECO:0000256" key="6">
    <source>
        <dbReference type="ARBA" id="ARBA00023033"/>
    </source>
</evidence>
<keyword evidence="4 7" id="KW-0560">Oxidoreductase</keyword>
<evidence type="ECO:0000256" key="4">
    <source>
        <dbReference type="ARBA" id="ARBA00023002"/>
    </source>
</evidence>
<keyword evidence="5 7" id="KW-0408">Iron</keyword>
<comment type="similarity">
    <text evidence="1 7">Belongs to the cytochrome P450 family.</text>
</comment>
<dbReference type="CDD" id="cd11031">
    <property type="entry name" value="Cyp158A-like"/>
    <property type="match status" value="1"/>
</dbReference>
<dbReference type="OrthoDB" id="3218463at2"/>
<keyword evidence="2 7" id="KW-0349">Heme</keyword>
<dbReference type="PANTHER" id="PTHR46696:SF1">
    <property type="entry name" value="CYTOCHROME P450 YJIB-RELATED"/>
    <property type="match status" value="1"/>
</dbReference>
<dbReference type="Gene3D" id="1.10.630.10">
    <property type="entry name" value="Cytochrome P450"/>
    <property type="match status" value="1"/>
</dbReference>
<evidence type="ECO:0000313" key="8">
    <source>
        <dbReference type="EMBL" id="AVZ76427.1"/>
    </source>
</evidence>
<name>A0A2R4TBF6_9ACTN</name>
<evidence type="ECO:0000256" key="2">
    <source>
        <dbReference type="ARBA" id="ARBA00022617"/>
    </source>
</evidence>
<sequence>MQVPEALRNIHKTSAMEVTLPSGDTATLVTRYKDVRALFADKRLSRNIARPDCARISKDNDLFMDPNIDPDPPEHTRVRSLVTKAFTARRIEALRPYVQQVADQLLDEMEAGPQPVELNEALAFPLPIMVICKLLGVPAEDRDQFRAYVDGFLSVTKLSPEEVGACRQNLWKYLGDLIDSKRDNPGDDLVSELIRVRDDEDDSRLNDHELHFWTQGLLIAGYVTTASQIGTGTAVLLHHPEFVRAIREDWSLVPSTVEELLRTQIMGSSVGTMRYAIDDIPLSDGTVIKKGTSVLLSEEGANVDPEVFECPMELDIRRTENHHMTFGAGLHYCVGAALARMELQVATESLLRRFPNIRLAAPAEKLPRALGGFMEGFTEIPVEW</sequence>
<dbReference type="GO" id="GO:0020037">
    <property type="term" value="F:heme binding"/>
    <property type="evidence" value="ECO:0007669"/>
    <property type="project" value="InterPro"/>
</dbReference>
<protein>
    <submittedName>
        <fullName evidence="8">Cytochrome P450</fullName>
    </submittedName>
</protein>
<dbReference type="GO" id="GO:0005506">
    <property type="term" value="F:iron ion binding"/>
    <property type="evidence" value="ECO:0007669"/>
    <property type="project" value="InterPro"/>
</dbReference>
<dbReference type="SUPFAM" id="SSF48264">
    <property type="entry name" value="Cytochrome P450"/>
    <property type="match status" value="1"/>
</dbReference>
<dbReference type="KEGG" id="slk:SLUN_33680"/>
<dbReference type="PROSITE" id="PS00086">
    <property type="entry name" value="CYTOCHROME_P450"/>
    <property type="match status" value="1"/>
</dbReference>
<reference evidence="8 9" key="1">
    <citation type="submission" date="2018-01" db="EMBL/GenBank/DDBJ databases">
        <title>Complete genome sequence of Streptomyces lunaelactis MM109T, a Ferroverdin A producer isolated from cave moonmilk deposits.</title>
        <authorList>
            <person name="Naome A."/>
            <person name="Martinet L."/>
            <person name="Maciejewska M."/>
            <person name="Anderssen S."/>
            <person name="Adam D."/>
            <person name="Tenconi E."/>
            <person name="Deflandre B."/>
            <person name="Arguelles-Arias A."/>
            <person name="Calusinska M."/>
            <person name="Copieters W."/>
            <person name="Karim L."/>
            <person name="Hanikenne M."/>
            <person name="Baurain D."/>
            <person name="van Wezel G."/>
            <person name="Smargiasso N."/>
            <person name="de Pauw E."/>
            <person name="Delfosse P."/>
            <person name="Rigali S."/>
        </authorList>
    </citation>
    <scope>NUCLEOTIDE SEQUENCE [LARGE SCALE GENOMIC DNA]</scope>
    <source>
        <strain evidence="8 9">MM109</strain>
    </source>
</reference>
<dbReference type="FunFam" id="1.10.630.10:FF:000018">
    <property type="entry name" value="Cytochrome P450 monooxygenase"/>
    <property type="match status" value="1"/>
</dbReference>
<proteinExistence type="inferred from homology"/>
<evidence type="ECO:0000256" key="5">
    <source>
        <dbReference type="ARBA" id="ARBA00023004"/>
    </source>
</evidence>
<dbReference type="GO" id="GO:0016705">
    <property type="term" value="F:oxidoreductase activity, acting on paired donors, with incorporation or reduction of molecular oxygen"/>
    <property type="evidence" value="ECO:0007669"/>
    <property type="project" value="InterPro"/>
</dbReference>
<dbReference type="InterPro" id="IPR017972">
    <property type="entry name" value="Cyt_P450_CS"/>
</dbReference>
<dbReference type="GO" id="GO:0004497">
    <property type="term" value="F:monooxygenase activity"/>
    <property type="evidence" value="ECO:0007669"/>
    <property type="project" value="UniProtKB-KW"/>
</dbReference>
<dbReference type="EMBL" id="CP026304">
    <property type="protein sequence ID" value="AVZ76427.1"/>
    <property type="molecule type" value="Genomic_DNA"/>
</dbReference>
<dbReference type="InterPro" id="IPR001128">
    <property type="entry name" value="Cyt_P450"/>
</dbReference>
<dbReference type="PRINTS" id="PR00385">
    <property type="entry name" value="P450"/>
</dbReference>
<dbReference type="AlphaFoldDB" id="A0A2R4TBF6"/>
<dbReference type="InterPro" id="IPR002397">
    <property type="entry name" value="Cyt_P450_B"/>
</dbReference>
<evidence type="ECO:0000313" key="9">
    <source>
        <dbReference type="Proteomes" id="UP000244201"/>
    </source>
</evidence>